<evidence type="ECO:0000259" key="1">
    <source>
        <dbReference type="Pfam" id="PF07727"/>
    </source>
</evidence>
<dbReference type="EMBL" id="SGPL01000009">
    <property type="protein sequence ID" value="THH21045.1"/>
    <property type="molecule type" value="Genomic_DNA"/>
</dbReference>
<dbReference type="Pfam" id="PF07727">
    <property type="entry name" value="RVT_2"/>
    <property type="match status" value="1"/>
</dbReference>
<gene>
    <name evidence="3" type="ORF">EW146_g444</name>
</gene>
<dbReference type="InterPro" id="IPR054722">
    <property type="entry name" value="PolX-like_BBD"/>
</dbReference>
<dbReference type="OrthoDB" id="3246330at2759"/>
<dbReference type="Pfam" id="PF22936">
    <property type="entry name" value="Pol_BBD"/>
    <property type="match status" value="1"/>
</dbReference>
<feature type="domain" description="Retrovirus-related Pol polyprotein from transposon TNT 1-94-like beta-barrel" evidence="2">
    <location>
        <begin position="339"/>
        <end position="418"/>
    </location>
</feature>
<dbReference type="AlphaFoldDB" id="A0A4S4M7H3"/>
<name>A0A4S4M7H3_9AGAM</name>
<dbReference type="Proteomes" id="UP000310158">
    <property type="component" value="Unassembled WGS sequence"/>
</dbReference>
<reference evidence="3 4" key="1">
    <citation type="submission" date="2019-02" db="EMBL/GenBank/DDBJ databases">
        <title>Genome sequencing of the rare red list fungi Bondarzewia mesenterica.</title>
        <authorList>
            <person name="Buettner E."/>
            <person name="Kellner H."/>
        </authorList>
    </citation>
    <scope>NUCLEOTIDE SEQUENCE [LARGE SCALE GENOMIC DNA]</scope>
    <source>
        <strain evidence="3 4">DSM 108281</strain>
    </source>
</reference>
<accession>A0A4S4M7H3</accession>
<comment type="caution">
    <text evidence="3">The sequence shown here is derived from an EMBL/GenBank/DDBJ whole genome shotgun (WGS) entry which is preliminary data.</text>
</comment>
<feature type="domain" description="Reverse transcriptase Ty1/copia-type" evidence="1">
    <location>
        <begin position="1"/>
        <end position="146"/>
    </location>
</feature>
<proteinExistence type="predicted"/>
<evidence type="ECO:0000313" key="3">
    <source>
        <dbReference type="EMBL" id="THH21045.1"/>
    </source>
</evidence>
<sequence length="425" mass="47993">MEHPEGFERGEPDHVCLLKTGLYGLKQASRLWYQKLKGVLGWMNFKHIYSDSSIYVFTEDDVMIILPVFDDCTFTSNSAEILDKIVVELASTFRLPDLGPSTSLLGIETVRNRPNRRLSLCQCQYNIDMLQCYDVDNSGPVKMPILPGVQLSSDMSAKSNKVKEYMKKVPYIAHLKNNEDVLCQHASALEVHQQKEQSSLTMNHHLTQQLPHLQKCDNKSKTDELRGYIKGAGLIIWRLFQLQIPLRPLQHHLVLLEQKPKGSRQWFKCDFCGMNGHTEDRCFKRINQQLQDKPSQANTVQEVLKLDSGIVQFTGSASLRSLHPSDLLSPLQVDADVDWDADTGATSHITLDCHWLCNYKPHVVPVHLADSTDVYSAGIGSAVFVPLVGGKEAQAVKFCTVLHVPALRHNLLSVLYLTCRKKFSD</sequence>
<evidence type="ECO:0000259" key="2">
    <source>
        <dbReference type="Pfam" id="PF22936"/>
    </source>
</evidence>
<evidence type="ECO:0000313" key="4">
    <source>
        <dbReference type="Proteomes" id="UP000310158"/>
    </source>
</evidence>
<dbReference type="InterPro" id="IPR013103">
    <property type="entry name" value="RVT_2"/>
</dbReference>
<protein>
    <submittedName>
        <fullName evidence="3">Uncharacterized protein</fullName>
    </submittedName>
</protein>
<keyword evidence="4" id="KW-1185">Reference proteome</keyword>
<organism evidence="3 4">
    <name type="scientific">Bondarzewia mesenterica</name>
    <dbReference type="NCBI Taxonomy" id="1095465"/>
    <lineage>
        <taxon>Eukaryota</taxon>
        <taxon>Fungi</taxon>
        <taxon>Dikarya</taxon>
        <taxon>Basidiomycota</taxon>
        <taxon>Agaricomycotina</taxon>
        <taxon>Agaricomycetes</taxon>
        <taxon>Russulales</taxon>
        <taxon>Bondarzewiaceae</taxon>
        <taxon>Bondarzewia</taxon>
    </lineage>
</organism>